<dbReference type="EMBL" id="BOOF01000009">
    <property type="protein sequence ID" value="GIH61211.1"/>
    <property type="molecule type" value="Genomic_DNA"/>
</dbReference>
<reference evidence="1 2" key="1">
    <citation type="submission" date="2021-01" db="EMBL/GenBank/DDBJ databases">
        <title>Whole genome shotgun sequence of Microbispora siamensis NBRC 104113.</title>
        <authorList>
            <person name="Komaki H."/>
            <person name="Tamura T."/>
        </authorList>
    </citation>
    <scope>NUCLEOTIDE SEQUENCE [LARGE SCALE GENOMIC DNA]</scope>
    <source>
        <strain evidence="1 2">NBRC 104113</strain>
    </source>
</reference>
<protein>
    <submittedName>
        <fullName evidence="1">Uncharacterized protein</fullName>
    </submittedName>
</protein>
<dbReference type="Proteomes" id="UP000660454">
    <property type="component" value="Unassembled WGS sequence"/>
</dbReference>
<keyword evidence="2" id="KW-1185">Reference proteome</keyword>
<organism evidence="1 2">
    <name type="scientific">Microbispora siamensis</name>
    <dbReference type="NCBI Taxonomy" id="564413"/>
    <lineage>
        <taxon>Bacteria</taxon>
        <taxon>Bacillati</taxon>
        <taxon>Actinomycetota</taxon>
        <taxon>Actinomycetes</taxon>
        <taxon>Streptosporangiales</taxon>
        <taxon>Streptosporangiaceae</taxon>
        <taxon>Microbispora</taxon>
    </lineage>
</organism>
<accession>A0ABQ4GIH1</accession>
<sequence>MTWHPQAAFNHREGWFTGMLKRIHAAIAAVALGGAALVALPATAGAATAAGPSDLTVSPSPVVVAGGAGTTATFTYKASEKGAARLVDRDGRIVTLDPAPATSGPAGSGAYTARYGFTFRDEPGVWKLQVRADGGVATKEFQVHWTTDLDFDAAPDVVDRGDRIRLTGALTYRDGGGRQAYDGQRVYLAFKPVGGSYSRVGSVTTDRNGRFSVDERAVRSGWWRAEFEGASDAEPATSDSDRVDVRVQDSRTRITGFDASPEPVDAGDALRLRGRLEISGFAGWSGYPGRQVKILFKPAGGYRWQYVTSDWTDSAGRFWADVTARTSGWWRAEFDGAGGAGYSASATDYVTVRVPRPTPPPTPKADTRVVQFNAAPEPVRYHRYLTFRGQLQAWDDGWEGYGHQRVTVWFKKAGGSWHYVKTLWTNSTGRFWGKTKASASGYWKVVFAGNGEADRSTSRSDWVRVKR</sequence>
<evidence type="ECO:0000313" key="2">
    <source>
        <dbReference type="Proteomes" id="UP000660454"/>
    </source>
</evidence>
<gene>
    <name evidence="1" type="ORF">Msi02_20280</name>
</gene>
<evidence type="ECO:0000313" key="1">
    <source>
        <dbReference type="EMBL" id="GIH61211.1"/>
    </source>
</evidence>
<name>A0ABQ4GIH1_9ACTN</name>
<proteinExistence type="predicted"/>
<comment type="caution">
    <text evidence="1">The sequence shown here is derived from an EMBL/GenBank/DDBJ whole genome shotgun (WGS) entry which is preliminary data.</text>
</comment>